<evidence type="ECO:0000259" key="6">
    <source>
        <dbReference type="Pfam" id="PF14759"/>
    </source>
</evidence>
<dbReference type="InterPro" id="IPR023753">
    <property type="entry name" value="FAD/NAD-binding_dom"/>
</dbReference>
<dbReference type="Proteomes" id="UP000238326">
    <property type="component" value="Unassembled WGS sequence"/>
</dbReference>
<dbReference type="GO" id="GO:0005737">
    <property type="term" value="C:cytoplasm"/>
    <property type="evidence" value="ECO:0007669"/>
    <property type="project" value="TreeGrafter"/>
</dbReference>
<dbReference type="Gene3D" id="3.50.50.60">
    <property type="entry name" value="FAD/NAD(P)-binding domain"/>
    <property type="match status" value="2"/>
</dbReference>
<dbReference type="InterPro" id="IPR028202">
    <property type="entry name" value="Reductase_C"/>
</dbReference>
<dbReference type="Gene3D" id="3.30.390.30">
    <property type="match status" value="1"/>
</dbReference>
<dbReference type="GO" id="GO:0016651">
    <property type="term" value="F:oxidoreductase activity, acting on NAD(P)H"/>
    <property type="evidence" value="ECO:0007669"/>
    <property type="project" value="TreeGrafter"/>
</dbReference>
<dbReference type="EMBL" id="PVLR01000019">
    <property type="protein sequence ID" value="PRD69100.1"/>
    <property type="molecule type" value="Genomic_DNA"/>
</dbReference>
<keyword evidence="2" id="KW-0285">Flavoprotein</keyword>
<dbReference type="Pfam" id="PF14759">
    <property type="entry name" value="Reductase_C"/>
    <property type="match status" value="1"/>
</dbReference>
<dbReference type="InterPro" id="IPR036188">
    <property type="entry name" value="FAD/NAD-bd_sf"/>
</dbReference>
<dbReference type="InterPro" id="IPR016156">
    <property type="entry name" value="FAD/NAD-linked_Rdtase_dimer_sf"/>
</dbReference>
<keyword evidence="8" id="KW-1185">Reference proteome</keyword>
<reference evidence="7 8" key="1">
    <citation type="submission" date="2018-03" db="EMBL/GenBank/DDBJ databases">
        <title>Comparative genomics illustrates the genes involved in a hyperalkaliphilic mechanisms of Serpentinomonas isolated from highly-alkaline calcium-rich serpentinized springs.</title>
        <authorList>
            <person name="Suzuki S."/>
            <person name="Ishii S."/>
            <person name="Walworth N."/>
            <person name="Bird L."/>
            <person name="Kuenen J.G."/>
            <person name="Nealson K.H."/>
        </authorList>
    </citation>
    <scope>NUCLEOTIDE SEQUENCE [LARGE SCALE GENOMIC DNA]</scope>
    <source>
        <strain evidence="7 8">83</strain>
    </source>
</reference>
<evidence type="ECO:0000256" key="4">
    <source>
        <dbReference type="ARBA" id="ARBA00023002"/>
    </source>
</evidence>
<dbReference type="PANTHER" id="PTHR43557">
    <property type="entry name" value="APOPTOSIS-INDUCING FACTOR 1"/>
    <property type="match status" value="1"/>
</dbReference>
<dbReference type="AlphaFoldDB" id="A0A2S9KF68"/>
<dbReference type="SUPFAM" id="SSF55424">
    <property type="entry name" value="FAD/NAD-linked reductases, dimerisation (C-terminal) domain"/>
    <property type="match status" value="1"/>
</dbReference>
<proteinExistence type="predicted"/>
<keyword evidence="4" id="KW-0560">Oxidoreductase</keyword>
<evidence type="ECO:0000313" key="8">
    <source>
        <dbReference type="Proteomes" id="UP000238326"/>
    </source>
</evidence>
<dbReference type="SUPFAM" id="SSF51905">
    <property type="entry name" value="FAD/NAD(P)-binding domain"/>
    <property type="match status" value="2"/>
</dbReference>
<feature type="domain" description="FAD/NAD(P)-binding" evidence="5">
    <location>
        <begin position="9"/>
        <end position="310"/>
    </location>
</feature>
<comment type="cofactor">
    <cofactor evidence="1">
        <name>FAD</name>
        <dbReference type="ChEBI" id="CHEBI:57692"/>
    </cofactor>
</comment>
<keyword evidence="3" id="KW-0274">FAD</keyword>
<evidence type="ECO:0000256" key="1">
    <source>
        <dbReference type="ARBA" id="ARBA00001974"/>
    </source>
</evidence>
<accession>A0A2S9KF68</accession>
<feature type="domain" description="Reductase C-terminal" evidence="6">
    <location>
        <begin position="329"/>
        <end position="416"/>
    </location>
</feature>
<dbReference type="InterPro" id="IPR050446">
    <property type="entry name" value="FAD-oxidoreductase/Apoptosis"/>
</dbReference>
<sequence>MSDSIQAGIVIIGAGQAGVQTAESLRAGGYAGSITLLGDEPHGPYHRPPLSKAWLAGEMDGAQLVMRAPEMLARKQIELRTEVKVASIDRAAQQVLLADGSALPYSGLVLATGSTPRSLPLPGGNAAGVHALRSREDADAIAQRLALCLQQQRPVVVIGGGFIGLEVAATARKKGQDVTVLEAAPRLLGRVLAPALSDWYAELHRSHGVKLVFDARIEALETDSDHAVSGVRLVDGSLLPAGLVVVGIGVHANDGLAQAAGLECERGIVVDACGRSSDPAIVAAGDCTARRLADGSLIRLESVQNATEQGKSAAAALLGQERPFTATPWFWSDQYDKKLQMAGLSGGAEAWAIRGNMGGDMAGASFSIYHFRAGKLIAVDSVNAAKDHLQARKLLDAGLSPSPEQAADLGFDLGSLLK</sequence>
<dbReference type="PRINTS" id="PR00368">
    <property type="entry name" value="FADPNR"/>
</dbReference>
<dbReference type="PRINTS" id="PR00411">
    <property type="entry name" value="PNDRDTASEI"/>
</dbReference>
<evidence type="ECO:0000256" key="2">
    <source>
        <dbReference type="ARBA" id="ARBA00022630"/>
    </source>
</evidence>
<evidence type="ECO:0000313" key="7">
    <source>
        <dbReference type="EMBL" id="PRD69100.1"/>
    </source>
</evidence>
<dbReference type="RefSeq" id="WP_105729387.1">
    <property type="nucleotide sequence ID" value="NZ_PVLR01000019.1"/>
</dbReference>
<evidence type="ECO:0000259" key="5">
    <source>
        <dbReference type="Pfam" id="PF07992"/>
    </source>
</evidence>
<gene>
    <name evidence="7" type="ORF">C6P61_07920</name>
</gene>
<evidence type="ECO:0000256" key="3">
    <source>
        <dbReference type="ARBA" id="ARBA00022827"/>
    </source>
</evidence>
<dbReference type="PANTHER" id="PTHR43557:SF2">
    <property type="entry name" value="RIESKE DOMAIN-CONTAINING PROTEIN-RELATED"/>
    <property type="match status" value="1"/>
</dbReference>
<protein>
    <submittedName>
        <fullName evidence="7">Pyridine nucleotide-disulfide oxidoreductase</fullName>
    </submittedName>
</protein>
<organism evidence="7 8">
    <name type="scientific">Malikia spinosa</name>
    <dbReference type="NCBI Taxonomy" id="86180"/>
    <lineage>
        <taxon>Bacteria</taxon>
        <taxon>Pseudomonadati</taxon>
        <taxon>Pseudomonadota</taxon>
        <taxon>Betaproteobacteria</taxon>
        <taxon>Burkholderiales</taxon>
        <taxon>Comamonadaceae</taxon>
        <taxon>Malikia</taxon>
    </lineage>
</organism>
<comment type="caution">
    <text evidence="7">The sequence shown here is derived from an EMBL/GenBank/DDBJ whole genome shotgun (WGS) entry which is preliminary data.</text>
</comment>
<name>A0A2S9KF68_9BURK</name>
<dbReference type="OrthoDB" id="9769238at2"/>
<dbReference type="Pfam" id="PF07992">
    <property type="entry name" value="Pyr_redox_2"/>
    <property type="match status" value="1"/>
</dbReference>